<name>A0A914WND3_9BILA</name>
<comment type="cofactor">
    <cofactor evidence="1">
        <name>Fe(2+)</name>
        <dbReference type="ChEBI" id="CHEBI:29033"/>
    </cofactor>
</comment>
<dbReference type="Pfam" id="PF21322">
    <property type="entry name" value="KDM6_C-hel"/>
    <property type="match status" value="1"/>
</dbReference>
<dbReference type="GO" id="GO:0031490">
    <property type="term" value="F:chromatin DNA binding"/>
    <property type="evidence" value="ECO:0007669"/>
    <property type="project" value="TreeGrafter"/>
</dbReference>
<dbReference type="InterPro" id="IPR048562">
    <property type="entry name" value="KDM6A_B-like_C-hel"/>
</dbReference>
<evidence type="ECO:0000256" key="9">
    <source>
        <dbReference type="ARBA" id="ARBA00023004"/>
    </source>
</evidence>
<dbReference type="Proteomes" id="UP000887566">
    <property type="component" value="Unplaced"/>
</dbReference>
<feature type="domain" description="JmjC" evidence="13">
    <location>
        <begin position="117"/>
        <end position="280"/>
    </location>
</feature>
<evidence type="ECO:0000256" key="10">
    <source>
        <dbReference type="ARBA" id="ARBA00023242"/>
    </source>
</evidence>
<dbReference type="PROSITE" id="PS51184">
    <property type="entry name" value="JMJC"/>
    <property type="match status" value="1"/>
</dbReference>
<keyword evidence="5" id="KW-0862">Zinc</keyword>
<dbReference type="InterPro" id="IPR048560">
    <property type="entry name" value="KDM6A_B-like_GATAL"/>
</dbReference>
<evidence type="ECO:0000313" key="14">
    <source>
        <dbReference type="Proteomes" id="UP000887566"/>
    </source>
</evidence>
<dbReference type="PANTHER" id="PTHR14017:SF1">
    <property type="entry name" value="LD02225P"/>
    <property type="match status" value="1"/>
</dbReference>
<dbReference type="Pfam" id="PF21326">
    <property type="entry name" value="KDM6_GATAL"/>
    <property type="match status" value="1"/>
</dbReference>
<sequence length="420" mass="48262">MDLSLFSTKSLMETAPEHDVEVRTQYKMPPDANFDQLGEPTWHFESTRSFTTVAKYAQYQAQSFQHSLKEEQEKLRATSTKQADYEPFGKRRRDDEATMPMRQLKFGTNVDLSDESKWRSQLVELAKIPAFCRIVAGCNLLTHLGHTVLGMNTVQLYMKVPGCRTPAHQENNSFASININIGPGECEWFAVPYEYWGSIRQLCAKRGVNFLKGSWWPGLDDLYEANIPVYRFTQKAGDLVYVGGGCIHWVQATGWCNNVAWNVGPVTSSQYEMALRSHEWNRLKSYKSLVPMQHLTWQIAKNLRLTNARLFEHVRQTLIRSLAYCRMVADYAESVGKQIKLHPRTKGEVAHYCNTCEIEVFNLLFVLEQNHKFIVHCVDCARRTDAQLTAFVVLQQITFEELSQIFDSCQLNPHKQGVIC</sequence>
<evidence type="ECO:0000256" key="6">
    <source>
        <dbReference type="ARBA" id="ARBA00022853"/>
    </source>
</evidence>
<proteinExistence type="inferred from homology"/>
<keyword evidence="6" id="KW-0156">Chromatin regulator</keyword>
<dbReference type="GO" id="GO:0046872">
    <property type="term" value="F:metal ion binding"/>
    <property type="evidence" value="ECO:0007669"/>
    <property type="project" value="UniProtKB-KW"/>
</dbReference>
<protein>
    <submittedName>
        <fullName evidence="15">JmjC domain-containing protein</fullName>
    </submittedName>
</protein>
<feature type="region of interest" description="Disordered" evidence="12">
    <location>
        <begin position="76"/>
        <end position="99"/>
    </location>
</feature>
<comment type="subcellular location">
    <subcellularLocation>
        <location evidence="2">Nucleus</location>
    </subcellularLocation>
</comment>
<dbReference type="SUPFAM" id="SSF51197">
    <property type="entry name" value="Clavaminate synthase-like"/>
    <property type="match status" value="1"/>
</dbReference>
<feature type="compositionally biased region" description="Basic and acidic residues" evidence="12">
    <location>
        <begin position="83"/>
        <end position="96"/>
    </location>
</feature>
<keyword evidence="10" id="KW-0539">Nucleus</keyword>
<dbReference type="PANTHER" id="PTHR14017">
    <property type="entry name" value="LYSINE-SPECIFIC DEMETHYLASE"/>
    <property type="match status" value="1"/>
</dbReference>
<dbReference type="Gene3D" id="2.10.110.20">
    <property type="match status" value="1"/>
</dbReference>
<keyword evidence="8" id="KW-0560">Oxidoreductase</keyword>
<keyword evidence="14" id="KW-1185">Reference proteome</keyword>
<dbReference type="InterPro" id="IPR003347">
    <property type="entry name" value="JmjC_dom"/>
</dbReference>
<dbReference type="GO" id="GO:0044666">
    <property type="term" value="C:MLL3/4 complex"/>
    <property type="evidence" value="ECO:0007669"/>
    <property type="project" value="TreeGrafter"/>
</dbReference>
<dbReference type="FunFam" id="2.10.110.20:FF:000001">
    <property type="entry name" value="lysine-specific demethylase 6A isoform X2"/>
    <property type="match status" value="1"/>
</dbReference>
<evidence type="ECO:0000259" key="13">
    <source>
        <dbReference type="PROSITE" id="PS51184"/>
    </source>
</evidence>
<dbReference type="AlphaFoldDB" id="A0A914WND3"/>
<dbReference type="GO" id="GO:0071558">
    <property type="term" value="F:histone H3K27me2/H3K27me3 demethylase activity"/>
    <property type="evidence" value="ECO:0007669"/>
    <property type="project" value="TreeGrafter"/>
</dbReference>
<evidence type="ECO:0000256" key="11">
    <source>
        <dbReference type="ARBA" id="ARBA00034483"/>
    </source>
</evidence>
<organism evidence="14 15">
    <name type="scientific">Plectus sambesii</name>
    <dbReference type="NCBI Taxonomy" id="2011161"/>
    <lineage>
        <taxon>Eukaryota</taxon>
        <taxon>Metazoa</taxon>
        <taxon>Ecdysozoa</taxon>
        <taxon>Nematoda</taxon>
        <taxon>Chromadorea</taxon>
        <taxon>Plectida</taxon>
        <taxon>Plectina</taxon>
        <taxon>Plectoidea</taxon>
        <taxon>Plectidae</taxon>
        <taxon>Plectus</taxon>
    </lineage>
</organism>
<dbReference type="SMART" id="SM00558">
    <property type="entry name" value="JmjC"/>
    <property type="match status" value="1"/>
</dbReference>
<dbReference type="WBParaSite" id="PSAMB.scaffold467size70330.g6237.t1">
    <property type="protein sequence ID" value="PSAMB.scaffold467size70330.g6237.t1"/>
    <property type="gene ID" value="PSAMB.scaffold467size70330.g6237"/>
</dbReference>
<evidence type="ECO:0000256" key="2">
    <source>
        <dbReference type="ARBA" id="ARBA00004123"/>
    </source>
</evidence>
<dbReference type="Gene3D" id="1.20.58.1370">
    <property type="match status" value="1"/>
</dbReference>
<keyword evidence="7" id="KW-0223">Dioxygenase</keyword>
<accession>A0A914WND3</accession>
<reference evidence="15" key="1">
    <citation type="submission" date="2022-11" db="UniProtKB">
        <authorList>
            <consortium name="WormBaseParasite"/>
        </authorList>
    </citation>
    <scope>IDENTIFICATION</scope>
</reference>
<dbReference type="InterPro" id="IPR046941">
    <property type="entry name" value="KDM6_GATAL_sf"/>
</dbReference>
<evidence type="ECO:0000256" key="3">
    <source>
        <dbReference type="ARBA" id="ARBA00022553"/>
    </source>
</evidence>
<dbReference type="InterPro" id="IPR051630">
    <property type="entry name" value="Corepressor-Demethylase"/>
</dbReference>
<dbReference type="Gene3D" id="2.60.120.650">
    <property type="entry name" value="Cupin"/>
    <property type="match status" value="1"/>
</dbReference>
<comment type="similarity">
    <text evidence="11">Belongs to the UTX family.</text>
</comment>
<evidence type="ECO:0000256" key="12">
    <source>
        <dbReference type="SAM" id="MobiDB-lite"/>
    </source>
</evidence>
<evidence type="ECO:0000256" key="5">
    <source>
        <dbReference type="ARBA" id="ARBA00022833"/>
    </source>
</evidence>
<evidence type="ECO:0000256" key="7">
    <source>
        <dbReference type="ARBA" id="ARBA00022964"/>
    </source>
</evidence>
<dbReference type="GO" id="GO:0010468">
    <property type="term" value="P:regulation of gene expression"/>
    <property type="evidence" value="ECO:0007669"/>
    <property type="project" value="TreeGrafter"/>
</dbReference>
<dbReference type="Pfam" id="PF02373">
    <property type="entry name" value="JmjC"/>
    <property type="match status" value="1"/>
</dbReference>
<evidence type="ECO:0000256" key="1">
    <source>
        <dbReference type="ARBA" id="ARBA00001954"/>
    </source>
</evidence>
<keyword evidence="3" id="KW-0597">Phosphoprotein</keyword>
<evidence type="ECO:0000256" key="8">
    <source>
        <dbReference type="ARBA" id="ARBA00023002"/>
    </source>
</evidence>
<keyword evidence="9" id="KW-0408">Iron</keyword>
<evidence type="ECO:0000313" key="15">
    <source>
        <dbReference type="WBParaSite" id="PSAMB.scaffold467size70330.g6237.t1"/>
    </source>
</evidence>
<dbReference type="GO" id="GO:0000978">
    <property type="term" value="F:RNA polymerase II cis-regulatory region sequence-specific DNA binding"/>
    <property type="evidence" value="ECO:0007669"/>
    <property type="project" value="TreeGrafter"/>
</dbReference>
<keyword evidence="4" id="KW-0479">Metal-binding</keyword>
<evidence type="ECO:0000256" key="4">
    <source>
        <dbReference type="ARBA" id="ARBA00022723"/>
    </source>
</evidence>